<dbReference type="RefSeq" id="WP_152157117.1">
    <property type="nucleotide sequence ID" value="NZ_WEHW01000049.1"/>
</dbReference>
<dbReference type="Proteomes" id="UP000469462">
    <property type="component" value="Unassembled WGS sequence"/>
</dbReference>
<gene>
    <name evidence="3" type="ORF">GBM96_09750</name>
</gene>
<dbReference type="PANTHER" id="PTHR45527:SF1">
    <property type="entry name" value="FATTY ACID SYNTHASE"/>
    <property type="match status" value="1"/>
</dbReference>
<dbReference type="AlphaFoldDB" id="A0AAI9SBF9"/>
<evidence type="ECO:0000259" key="2">
    <source>
        <dbReference type="Pfam" id="PF00668"/>
    </source>
</evidence>
<evidence type="ECO:0000313" key="3">
    <source>
        <dbReference type="EMBL" id="KAB7650140.1"/>
    </source>
</evidence>
<dbReference type="InterPro" id="IPR001242">
    <property type="entry name" value="Condensation_dom"/>
</dbReference>
<dbReference type="GO" id="GO:0005829">
    <property type="term" value="C:cytosol"/>
    <property type="evidence" value="ECO:0007669"/>
    <property type="project" value="TreeGrafter"/>
</dbReference>
<dbReference type="EMBL" id="WEHW01000049">
    <property type="protein sequence ID" value="KAB7650140.1"/>
    <property type="molecule type" value="Genomic_DNA"/>
</dbReference>
<keyword evidence="4" id="KW-1185">Reference proteome</keyword>
<dbReference type="Gene3D" id="3.30.559.10">
    <property type="entry name" value="Chloramphenicol acetyltransferase-like domain"/>
    <property type="match status" value="1"/>
</dbReference>
<dbReference type="SUPFAM" id="SSF52777">
    <property type="entry name" value="CoA-dependent acyltransferases"/>
    <property type="match status" value="1"/>
</dbReference>
<protein>
    <recommendedName>
        <fullName evidence="2">Condensation domain-containing protein</fullName>
    </recommendedName>
</protein>
<dbReference type="GO" id="GO:0009366">
    <property type="term" value="C:enterobactin synthetase complex"/>
    <property type="evidence" value="ECO:0007669"/>
    <property type="project" value="TreeGrafter"/>
</dbReference>
<reference evidence="3 4" key="1">
    <citation type="submission" date="2019-10" db="EMBL/GenBank/DDBJ databases">
        <title>Genome diversity of Sutterella seckii.</title>
        <authorList>
            <person name="Chaplin A.V."/>
            <person name="Sokolova S.R."/>
            <person name="Mosin K.A."/>
            <person name="Ivanova E.L."/>
            <person name="Kochetkova T.O."/>
            <person name="Goltsov A.Y."/>
            <person name="Trofimov D.Y."/>
            <person name="Efimov B.A."/>
        </authorList>
    </citation>
    <scope>NUCLEOTIDE SEQUENCE [LARGE SCALE GENOMIC DNA]</scope>
    <source>
        <strain evidence="3 4">ASD3426</strain>
    </source>
</reference>
<dbReference type="InterPro" id="IPR023213">
    <property type="entry name" value="CAT-like_dom_sf"/>
</dbReference>
<sequence>MPEPLELPSDRPRPLENSGTKSGRFVSATLSREASLKLRSWALASNGSLFMSLATLLAAELYGITGAEDFVIGSPVAGRSTPEAERTIALFLNMIPLRLHVEREDTAAGLFARTQSEVLDAFELSEYPFDRLIEKLDRADVRTAPGREPVYDVMMILQNNDPLELSLAGMKAKLIEDISAGAKLDLNFEFDDFEEIRLRLEYREDMFDRERAQGWADAFAAMAEKLAQSDPDELRVKDLCEVLEARPQDASAAGTPAAEALAKRLLAQSEQADDDEW</sequence>
<dbReference type="GO" id="GO:0031177">
    <property type="term" value="F:phosphopantetheine binding"/>
    <property type="evidence" value="ECO:0007669"/>
    <property type="project" value="TreeGrafter"/>
</dbReference>
<dbReference type="Pfam" id="PF00668">
    <property type="entry name" value="Condensation"/>
    <property type="match status" value="1"/>
</dbReference>
<dbReference type="PANTHER" id="PTHR45527">
    <property type="entry name" value="NONRIBOSOMAL PEPTIDE SYNTHETASE"/>
    <property type="match status" value="1"/>
</dbReference>
<proteinExistence type="predicted"/>
<dbReference type="GO" id="GO:0047527">
    <property type="term" value="F:2,3-dihydroxybenzoate-serine ligase activity"/>
    <property type="evidence" value="ECO:0007669"/>
    <property type="project" value="TreeGrafter"/>
</dbReference>
<comment type="caution">
    <text evidence="3">The sequence shown here is derived from an EMBL/GenBank/DDBJ whole genome shotgun (WGS) entry which is preliminary data.</text>
</comment>
<dbReference type="Gene3D" id="3.30.559.30">
    <property type="entry name" value="Nonribosomal peptide synthetase, condensation domain"/>
    <property type="match status" value="1"/>
</dbReference>
<accession>A0AAI9SBF9</accession>
<organism evidence="3 4">
    <name type="scientific">Sutterella seckii</name>
    <dbReference type="NCBI Taxonomy" id="1944635"/>
    <lineage>
        <taxon>Bacteria</taxon>
        <taxon>Pseudomonadati</taxon>
        <taxon>Pseudomonadota</taxon>
        <taxon>Betaproteobacteria</taxon>
        <taxon>Burkholderiales</taxon>
        <taxon>Sutterellaceae</taxon>
        <taxon>Sutterella</taxon>
    </lineage>
</organism>
<dbReference type="GO" id="GO:0009239">
    <property type="term" value="P:enterobactin biosynthetic process"/>
    <property type="evidence" value="ECO:0007669"/>
    <property type="project" value="TreeGrafter"/>
</dbReference>
<feature type="domain" description="Condensation" evidence="2">
    <location>
        <begin position="5"/>
        <end position="229"/>
    </location>
</feature>
<name>A0AAI9SBF9_9BURK</name>
<dbReference type="GO" id="GO:0043041">
    <property type="term" value="P:amino acid activation for nonribosomal peptide biosynthetic process"/>
    <property type="evidence" value="ECO:0007669"/>
    <property type="project" value="TreeGrafter"/>
</dbReference>
<feature type="region of interest" description="Disordered" evidence="1">
    <location>
        <begin position="1"/>
        <end position="22"/>
    </location>
</feature>
<evidence type="ECO:0000256" key="1">
    <source>
        <dbReference type="SAM" id="MobiDB-lite"/>
    </source>
</evidence>
<evidence type="ECO:0000313" key="4">
    <source>
        <dbReference type="Proteomes" id="UP000469462"/>
    </source>
</evidence>